<dbReference type="GO" id="GO:0004252">
    <property type="term" value="F:serine-type endopeptidase activity"/>
    <property type="evidence" value="ECO:0007669"/>
    <property type="project" value="InterPro"/>
</dbReference>
<accession>K7GEC0</accession>
<reference evidence="7" key="2">
    <citation type="journal article" date="2013" name="Nat. Genet.">
        <title>The draft genomes of soft-shell turtle and green sea turtle yield insights into the development and evolution of the turtle-specific body plan.</title>
        <authorList>
            <person name="Wang Z."/>
            <person name="Pascual-Anaya J."/>
            <person name="Zadissa A."/>
            <person name="Li W."/>
            <person name="Niimura Y."/>
            <person name="Huang Z."/>
            <person name="Li C."/>
            <person name="White S."/>
            <person name="Xiong Z."/>
            <person name="Fang D."/>
            <person name="Wang B."/>
            <person name="Ming Y."/>
            <person name="Chen Y."/>
            <person name="Zheng Y."/>
            <person name="Kuraku S."/>
            <person name="Pignatelli M."/>
            <person name="Herrero J."/>
            <person name="Beal K."/>
            <person name="Nozawa M."/>
            <person name="Li Q."/>
            <person name="Wang J."/>
            <person name="Zhang H."/>
            <person name="Yu L."/>
            <person name="Shigenobu S."/>
            <person name="Wang J."/>
            <person name="Liu J."/>
            <person name="Flicek P."/>
            <person name="Searle S."/>
            <person name="Wang J."/>
            <person name="Kuratani S."/>
            <person name="Yin Y."/>
            <person name="Aken B."/>
            <person name="Zhang G."/>
            <person name="Irie N."/>
        </authorList>
    </citation>
    <scope>NUCLEOTIDE SEQUENCE [LARGE SCALE GENOMIC DNA]</scope>
    <source>
        <strain evidence="7">Daiwa-1</strain>
    </source>
</reference>
<keyword evidence="3" id="KW-1015">Disulfide bond</keyword>
<dbReference type="GO" id="GO:0005737">
    <property type="term" value="C:cytoplasm"/>
    <property type="evidence" value="ECO:0007669"/>
    <property type="project" value="TreeGrafter"/>
</dbReference>
<dbReference type="InterPro" id="IPR009003">
    <property type="entry name" value="Peptidase_S1_PA"/>
</dbReference>
<sequence length="251" mass="27961">MQVHFLFLLPMVLLLPPGTWAGEIIGGKEARPHSRPYMAFLEIQDGEETFGCGGYLVAKDFVLTAAHCQGDNITVTLGAHDISQQEESQQVIPVQCQIPHTQYNNQTRSNDIMLLKLRHKAELTPAVKVIALPRWKIRKPAKCSIAGWGKISNEKNSTSSPTLQEVELKIMENGACQQSRYRNFNPSSMLCVGDPTEEKASFQGDSRGPLVCDGKPQGIVSYGRKDGSAPQVFTKVSKYVPWIKKMLHRLR</sequence>
<dbReference type="Ensembl" id="ENSPSIT00000018717.1">
    <property type="protein sequence ID" value="ENSPSIP00000018631.1"/>
    <property type="gene ID" value="ENSPSIG00000016481.1"/>
</dbReference>
<evidence type="ECO:0000259" key="5">
    <source>
        <dbReference type="PROSITE" id="PS50240"/>
    </source>
</evidence>
<dbReference type="eggNOG" id="KOG3627">
    <property type="taxonomic scope" value="Eukaryota"/>
</dbReference>
<dbReference type="STRING" id="13735.ENSPSIP00000018631"/>
<dbReference type="AlphaFoldDB" id="K7GEC0"/>
<dbReference type="SUPFAM" id="SSF50494">
    <property type="entry name" value="Trypsin-like serine proteases"/>
    <property type="match status" value="1"/>
</dbReference>
<evidence type="ECO:0000313" key="7">
    <source>
        <dbReference type="Proteomes" id="UP000007267"/>
    </source>
</evidence>
<name>K7GEC0_PELSI</name>
<dbReference type="InterPro" id="IPR001314">
    <property type="entry name" value="Peptidase_S1A"/>
</dbReference>
<dbReference type="OMA" id="EAVWPLN"/>
<keyword evidence="7" id="KW-1185">Reference proteome</keyword>
<protein>
    <recommendedName>
        <fullName evidence="5">Peptidase S1 domain-containing protein</fullName>
    </recommendedName>
</protein>
<evidence type="ECO:0000256" key="2">
    <source>
        <dbReference type="ARBA" id="ARBA00023145"/>
    </source>
</evidence>
<dbReference type="GO" id="GO:0006508">
    <property type="term" value="P:proteolysis"/>
    <property type="evidence" value="ECO:0007669"/>
    <property type="project" value="InterPro"/>
</dbReference>
<reference evidence="6" key="4">
    <citation type="submission" date="2025-09" db="UniProtKB">
        <authorList>
            <consortium name="Ensembl"/>
        </authorList>
    </citation>
    <scope>IDENTIFICATION</scope>
</reference>
<dbReference type="InterPro" id="IPR018114">
    <property type="entry name" value="TRYPSIN_HIS"/>
</dbReference>
<keyword evidence="1 4" id="KW-0732">Signal</keyword>
<dbReference type="PROSITE" id="PS50240">
    <property type="entry name" value="TRYPSIN_DOM"/>
    <property type="match status" value="1"/>
</dbReference>
<dbReference type="Pfam" id="PF00089">
    <property type="entry name" value="Trypsin"/>
    <property type="match status" value="1"/>
</dbReference>
<dbReference type="InterPro" id="IPR043504">
    <property type="entry name" value="Peptidase_S1_PA_chymotrypsin"/>
</dbReference>
<evidence type="ECO:0000256" key="1">
    <source>
        <dbReference type="ARBA" id="ARBA00022729"/>
    </source>
</evidence>
<dbReference type="EMBL" id="AGCU01015026">
    <property type="status" value="NOT_ANNOTATED_CDS"/>
    <property type="molecule type" value="Genomic_DNA"/>
</dbReference>
<dbReference type="CDD" id="cd00190">
    <property type="entry name" value="Tryp_SPc"/>
    <property type="match status" value="1"/>
</dbReference>
<evidence type="ECO:0000313" key="6">
    <source>
        <dbReference type="Ensembl" id="ENSPSIP00000018631.1"/>
    </source>
</evidence>
<evidence type="ECO:0000256" key="4">
    <source>
        <dbReference type="SAM" id="SignalP"/>
    </source>
</evidence>
<feature type="signal peptide" evidence="4">
    <location>
        <begin position="1"/>
        <end position="21"/>
    </location>
</feature>
<dbReference type="PRINTS" id="PR00722">
    <property type="entry name" value="CHYMOTRYPSIN"/>
</dbReference>
<dbReference type="PROSITE" id="PS00134">
    <property type="entry name" value="TRYPSIN_HIS"/>
    <property type="match status" value="1"/>
</dbReference>
<feature type="domain" description="Peptidase S1" evidence="5">
    <location>
        <begin position="24"/>
        <end position="248"/>
    </location>
</feature>
<dbReference type="Proteomes" id="UP000007267">
    <property type="component" value="Unassembled WGS sequence"/>
</dbReference>
<reference evidence="7" key="1">
    <citation type="submission" date="2011-10" db="EMBL/GenBank/DDBJ databases">
        <authorList>
            <consortium name="Soft-shell Turtle Genome Consortium"/>
        </authorList>
    </citation>
    <scope>NUCLEOTIDE SEQUENCE [LARGE SCALE GENOMIC DNA]</scope>
    <source>
        <strain evidence="7">Daiwa-1</strain>
    </source>
</reference>
<feature type="chain" id="PRO_5003902797" description="Peptidase S1 domain-containing protein" evidence="4">
    <location>
        <begin position="22"/>
        <end position="251"/>
    </location>
</feature>
<dbReference type="HOGENOM" id="CLU_006842_1_0_1"/>
<dbReference type="GeneTree" id="ENSGT01030000234551"/>
<keyword evidence="2" id="KW-0865">Zymogen</keyword>
<proteinExistence type="predicted"/>
<dbReference type="SMART" id="SM00020">
    <property type="entry name" value="Tryp_SPc"/>
    <property type="match status" value="1"/>
</dbReference>
<dbReference type="FunFam" id="2.40.10.10:FF:000005">
    <property type="entry name" value="Serine protease 37"/>
    <property type="match status" value="1"/>
</dbReference>
<reference evidence="6" key="3">
    <citation type="submission" date="2025-08" db="UniProtKB">
        <authorList>
            <consortium name="Ensembl"/>
        </authorList>
    </citation>
    <scope>IDENTIFICATION</scope>
</reference>
<dbReference type="Gene3D" id="2.40.10.10">
    <property type="entry name" value="Trypsin-like serine proteases"/>
    <property type="match status" value="2"/>
</dbReference>
<evidence type="ECO:0000256" key="3">
    <source>
        <dbReference type="ARBA" id="ARBA00023157"/>
    </source>
</evidence>
<dbReference type="PANTHER" id="PTHR24271:SF81">
    <property type="entry name" value="GRANZYME B"/>
    <property type="match status" value="1"/>
</dbReference>
<dbReference type="PANTHER" id="PTHR24271">
    <property type="entry name" value="KALLIKREIN-RELATED"/>
    <property type="match status" value="1"/>
</dbReference>
<organism evidence="6 7">
    <name type="scientific">Pelodiscus sinensis</name>
    <name type="common">Chinese softshell turtle</name>
    <name type="synonym">Trionyx sinensis</name>
    <dbReference type="NCBI Taxonomy" id="13735"/>
    <lineage>
        <taxon>Eukaryota</taxon>
        <taxon>Metazoa</taxon>
        <taxon>Chordata</taxon>
        <taxon>Craniata</taxon>
        <taxon>Vertebrata</taxon>
        <taxon>Euteleostomi</taxon>
        <taxon>Archelosauria</taxon>
        <taxon>Testudinata</taxon>
        <taxon>Testudines</taxon>
        <taxon>Cryptodira</taxon>
        <taxon>Trionychia</taxon>
        <taxon>Trionychidae</taxon>
        <taxon>Pelodiscus</taxon>
    </lineage>
</organism>
<dbReference type="InterPro" id="IPR001254">
    <property type="entry name" value="Trypsin_dom"/>
</dbReference>